<feature type="transmembrane region" description="Helical" evidence="1">
    <location>
        <begin position="201"/>
        <end position="218"/>
    </location>
</feature>
<evidence type="ECO:0000313" key="4">
    <source>
        <dbReference type="Proteomes" id="UP001595722"/>
    </source>
</evidence>
<dbReference type="InterPro" id="IPR019402">
    <property type="entry name" value="CWH43_N"/>
</dbReference>
<dbReference type="Proteomes" id="UP001595722">
    <property type="component" value="Unassembled WGS sequence"/>
</dbReference>
<feature type="transmembrane region" description="Helical" evidence="1">
    <location>
        <begin position="56"/>
        <end position="74"/>
    </location>
</feature>
<feature type="transmembrane region" description="Helical" evidence="1">
    <location>
        <begin position="169"/>
        <end position="189"/>
    </location>
</feature>
<name>A0ABV7VX39_9GAMM</name>
<comment type="caution">
    <text evidence="3">The sequence shown here is derived from an EMBL/GenBank/DDBJ whole genome shotgun (WGS) entry which is preliminary data.</text>
</comment>
<sequence length="234" mass="26772">MTLPQRTALFSFVFPLLVIAVSYYLSWQGGHVELCNPFLQGCEAITASGIYYPAAYVFRGLIIAFVCFALWWYCAGAWLESVREEPLKPWLHRTVRIAMAACVLGIAAVAVMGENMLPVNEHRGLWRFHTALAVLFFLTTSVCQILMARRMHQLKQQLDFPRWSIAAKVILALLQLLLLTVFLLAVAIGVKTTQLEQVIEWWLALLSSLFFLSGYWDWRDFRLIRLEKSTEVTP</sequence>
<feature type="transmembrane region" description="Helical" evidence="1">
    <location>
        <begin position="7"/>
        <end position="25"/>
    </location>
</feature>
<evidence type="ECO:0000313" key="3">
    <source>
        <dbReference type="EMBL" id="MFC3681593.1"/>
    </source>
</evidence>
<keyword evidence="1" id="KW-0472">Membrane</keyword>
<keyword evidence="4" id="KW-1185">Reference proteome</keyword>
<organism evidence="3 4">
    <name type="scientific">Bacterioplanoides pacificum</name>
    <dbReference type="NCBI Taxonomy" id="1171596"/>
    <lineage>
        <taxon>Bacteria</taxon>
        <taxon>Pseudomonadati</taxon>
        <taxon>Pseudomonadota</taxon>
        <taxon>Gammaproteobacteria</taxon>
        <taxon>Oceanospirillales</taxon>
        <taxon>Oceanospirillaceae</taxon>
        <taxon>Bacterioplanoides</taxon>
    </lineage>
</organism>
<reference evidence="4" key="1">
    <citation type="journal article" date="2019" name="Int. J. Syst. Evol. Microbiol.">
        <title>The Global Catalogue of Microorganisms (GCM) 10K type strain sequencing project: providing services to taxonomists for standard genome sequencing and annotation.</title>
        <authorList>
            <consortium name="The Broad Institute Genomics Platform"/>
            <consortium name="The Broad Institute Genome Sequencing Center for Infectious Disease"/>
            <person name="Wu L."/>
            <person name="Ma J."/>
        </authorList>
    </citation>
    <scope>NUCLEOTIDE SEQUENCE [LARGE SCALE GENOMIC DNA]</scope>
    <source>
        <strain evidence="4">KCTC 42424</strain>
    </source>
</reference>
<proteinExistence type="predicted"/>
<evidence type="ECO:0000259" key="2">
    <source>
        <dbReference type="Pfam" id="PF10277"/>
    </source>
</evidence>
<keyword evidence="1" id="KW-0812">Transmembrane</keyword>
<feature type="transmembrane region" description="Helical" evidence="1">
    <location>
        <begin position="125"/>
        <end position="148"/>
    </location>
</feature>
<feature type="transmembrane region" description="Helical" evidence="1">
    <location>
        <begin position="95"/>
        <end position="113"/>
    </location>
</feature>
<dbReference type="Pfam" id="PF10277">
    <property type="entry name" value="Frag1"/>
    <property type="match status" value="1"/>
</dbReference>
<keyword evidence="1" id="KW-1133">Transmembrane helix</keyword>
<dbReference type="RefSeq" id="WP_376868093.1">
    <property type="nucleotide sequence ID" value="NZ_JBHRYB010000016.1"/>
</dbReference>
<dbReference type="EMBL" id="JBHRYB010000016">
    <property type="protein sequence ID" value="MFC3681593.1"/>
    <property type="molecule type" value="Genomic_DNA"/>
</dbReference>
<accession>A0ABV7VX39</accession>
<feature type="domain" description="CWH43-like N-terminal" evidence="2">
    <location>
        <begin position="8"/>
        <end position="220"/>
    </location>
</feature>
<evidence type="ECO:0000256" key="1">
    <source>
        <dbReference type="SAM" id="Phobius"/>
    </source>
</evidence>
<protein>
    <recommendedName>
        <fullName evidence="2">CWH43-like N-terminal domain-containing protein</fullName>
    </recommendedName>
</protein>
<gene>
    <name evidence="3" type="ORF">ACFOMG_15920</name>
</gene>